<keyword evidence="2 5" id="KW-0689">Ribosomal protein</keyword>
<dbReference type="PANTHER" id="PTHR12534:SF0">
    <property type="entry name" value="SMALL RIBOSOMAL SUBUNIT PROTEIN US2M"/>
    <property type="match status" value="1"/>
</dbReference>
<evidence type="ECO:0000256" key="1">
    <source>
        <dbReference type="ARBA" id="ARBA00006242"/>
    </source>
</evidence>
<sequence length="246" mass="27488">MAVVSMKQLLEAGVHFGHQTRRWNPKMAPYIFTERNGIYIIDLQKTVVKLEEAYNFVRDLSMEGKSVLFVGTKKQAMESVKDEATRAGAFYVNARWLGGMLTNFTTIRRRIARLKQLRTMEEDGTFDLLPKKEVIKLNLEIEKLEKFLGGIKDMTEMPGALFIVDPRKEKIAVAEAKKLGIPIVAIVDTNCDPDDVDYIIPGNDDAIRAVKLISGAMANAIIEGKEGQMGAAAVEEEPKAEDIVEE</sequence>
<dbReference type="Pfam" id="PF00318">
    <property type="entry name" value="Ribosomal_S2"/>
    <property type="match status" value="1"/>
</dbReference>
<dbReference type="Gene3D" id="1.10.287.610">
    <property type="entry name" value="Helix hairpin bin"/>
    <property type="match status" value="1"/>
</dbReference>
<dbReference type="GO" id="GO:0006412">
    <property type="term" value="P:translation"/>
    <property type="evidence" value="ECO:0007669"/>
    <property type="project" value="UniProtKB-UniRule"/>
</dbReference>
<dbReference type="SUPFAM" id="SSF52313">
    <property type="entry name" value="Ribosomal protein S2"/>
    <property type="match status" value="1"/>
</dbReference>
<name>A0A934TYS2_9FIRM</name>
<keyword evidence="8" id="KW-1185">Reference proteome</keyword>
<dbReference type="AlphaFoldDB" id="A0A934TYS2"/>
<evidence type="ECO:0000256" key="2">
    <source>
        <dbReference type="ARBA" id="ARBA00022980"/>
    </source>
</evidence>
<dbReference type="InterPro" id="IPR018130">
    <property type="entry name" value="Ribosomal_uS2_CS"/>
</dbReference>
<evidence type="ECO:0000256" key="4">
    <source>
        <dbReference type="ARBA" id="ARBA00035256"/>
    </source>
</evidence>
<dbReference type="GO" id="GO:0003735">
    <property type="term" value="F:structural constituent of ribosome"/>
    <property type="evidence" value="ECO:0007669"/>
    <property type="project" value="InterPro"/>
</dbReference>
<gene>
    <name evidence="5 7" type="primary">rpsB</name>
    <name evidence="7" type="ORF">JKK62_03925</name>
</gene>
<dbReference type="CDD" id="cd01425">
    <property type="entry name" value="RPS2"/>
    <property type="match status" value="1"/>
</dbReference>
<dbReference type="FunFam" id="1.10.287.610:FF:000001">
    <property type="entry name" value="30S ribosomal protein S2"/>
    <property type="match status" value="1"/>
</dbReference>
<dbReference type="RefSeq" id="WP_186833416.1">
    <property type="nucleotide sequence ID" value="NZ_JAEQMG010000041.1"/>
</dbReference>
<evidence type="ECO:0000256" key="3">
    <source>
        <dbReference type="ARBA" id="ARBA00023274"/>
    </source>
</evidence>
<dbReference type="PRINTS" id="PR00395">
    <property type="entry name" value="RIBOSOMALS2"/>
</dbReference>
<dbReference type="PROSITE" id="PS00962">
    <property type="entry name" value="RIBOSOMAL_S2_1"/>
    <property type="match status" value="1"/>
</dbReference>
<dbReference type="EMBL" id="JAEQMG010000041">
    <property type="protein sequence ID" value="MBK6087810.1"/>
    <property type="molecule type" value="Genomic_DNA"/>
</dbReference>
<dbReference type="PANTHER" id="PTHR12534">
    <property type="entry name" value="30S RIBOSOMAL PROTEIN S2 PROKARYOTIC AND ORGANELLAR"/>
    <property type="match status" value="1"/>
</dbReference>
<proteinExistence type="inferred from homology"/>
<dbReference type="PROSITE" id="PS00963">
    <property type="entry name" value="RIBOSOMAL_S2_2"/>
    <property type="match status" value="1"/>
</dbReference>
<dbReference type="InterPro" id="IPR023591">
    <property type="entry name" value="Ribosomal_uS2_flav_dom_sf"/>
</dbReference>
<protein>
    <recommendedName>
        <fullName evidence="4 5">Small ribosomal subunit protein uS2</fullName>
    </recommendedName>
</protein>
<comment type="caution">
    <text evidence="7">The sequence shown here is derived from an EMBL/GenBank/DDBJ whole genome shotgun (WGS) entry which is preliminary data.</text>
</comment>
<accession>A0A934TYS2</accession>
<dbReference type="InterPro" id="IPR001865">
    <property type="entry name" value="Ribosomal_uS2"/>
</dbReference>
<evidence type="ECO:0000256" key="5">
    <source>
        <dbReference type="HAMAP-Rule" id="MF_00291"/>
    </source>
</evidence>
<keyword evidence="3 5" id="KW-0687">Ribonucleoprotein</keyword>
<evidence type="ECO:0000313" key="7">
    <source>
        <dbReference type="EMBL" id="MBK6087810.1"/>
    </source>
</evidence>
<comment type="similarity">
    <text evidence="1 5 6">Belongs to the universal ribosomal protein uS2 family.</text>
</comment>
<organism evidence="7 8">
    <name type="scientific">Ruminococcus difficilis</name>
    <dbReference type="NCBI Taxonomy" id="2763069"/>
    <lineage>
        <taxon>Bacteria</taxon>
        <taxon>Bacillati</taxon>
        <taxon>Bacillota</taxon>
        <taxon>Clostridia</taxon>
        <taxon>Eubacteriales</taxon>
        <taxon>Oscillospiraceae</taxon>
        <taxon>Ruminococcus</taxon>
    </lineage>
</organism>
<dbReference type="Proteomes" id="UP000633365">
    <property type="component" value="Unassembled WGS sequence"/>
</dbReference>
<dbReference type="HAMAP" id="MF_00291_B">
    <property type="entry name" value="Ribosomal_uS2_B"/>
    <property type="match status" value="1"/>
</dbReference>
<reference evidence="7" key="1">
    <citation type="submission" date="2021-01" db="EMBL/GenBank/DDBJ databases">
        <title>Genome public.</title>
        <authorList>
            <person name="Liu C."/>
            <person name="Sun Q."/>
        </authorList>
    </citation>
    <scope>NUCLEOTIDE SEQUENCE</scope>
    <source>
        <strain evidence="7">M6</strain>
    </source>
</reference>
<dbReference type="InterPro" id="IPR005706">
    <property type="entry name" value="Ribosomal_uS2_bac/mit/plastid"/>
</dbReference>
<evidence type="ECO:0000313" key="8">
    <source>
        <dbReference type="Proteomes" id="UP000633365"/>
    </source>
</evidence>
<dbReference type="Gene3D" id="3.40.50.10490">
    <property type="entry name" value="Glucose-6-phosphate isomerase like protein, domain 1"/>
    <property type="match status" value="1"/>
</dbReference>
<evidence type="ECO:0000256" key="6">
    <source>
        <dbReference type="RuleBase" id="RU003631"/>
    </source>
</evidence>
<dbReference type="GO" id="GO:0022627">
    <property type="term" value="C:cytosolic small ribosomal subunit"/>
    <property type="evidence" value="ECO:0007669"/>
    <property type="project" value="TreeGrafter"/>
</dbReference>
<dbReference type="NCBIfam" id="TIGR01011">
    <property type="entry name" value="rpsB_bact"/>
    <property type="match status" value="1"/>
</dbReference>